<evidence type="ECO:0000256" key="1">
    <source>
        <dbReference type="ARBA" id="ARBA00005409"/>
    </source>
</evidence>
<keyword evidence="5" id="KW-0328">Glycosyltransferase</keyword>
<dbReference type="FunFam" id="3.40.50.1000:FF:000054">
    <property type="entry name" value="alpha,alpha-trehalose-phosphate synthase [UDP-forming] 6"/>
    <property type="match status" value="1"/>
</dbReference>
<keyword evidence="9" id="KW-1185">Reference proteome</keyword>
<comment type="similarity">
    <text evidence="2">In the C-terminal section; belongs to the trehalose phosphatase family.</text>
</comment>
<evidence type="ECO:0000256" key="7">
    <source>
        <dbReference type="ARBA" id="ARBA00048039"/>
    </source>
</evidence>
<evidence type="ECO:0000256" key="5">
    <source>
        <dbReference type="ARBA" id="ARBA00022676"/>
    </source>
</evidence>
<dbReference type="EMBL" id="LT934112">
    <property type="protein sequence ID" value="VAH21201.1"/>
    <property type="molecule type" value="Genomic_DNA"/>
</dbReference>
<dbReference type="InterPro" id="IPR003337">
    <property type="entry name" value="Trehalose_PPase"/>
</dbReference>
<evidence type="ECO:0000313" key="9">
    <source>
        <dbReference type="Proteomes" id="UP000324705"/>
    </source>
</evidence>
<dbReference type="FunFam" id="3.40.50.2000:FF:000010">
    <property type="entry name" value="Alpha,alpha-trehalose-phosphate synthase"/>
    <property type="match status" value="1"/>
</dbReference>
<name>A0A9R0VDE3_TRITD</name>
<dbReference type="Proteomes" id="UP000324705">
    <property type="component" value="Chromosome 1B"/>
</dbReference>
<dbReference type="InterPro" id="IPR036412">
    <property type="entry name" value="HAD-like_sf"/>
</dbReference>
<evidence type="ECO:0000256" key="6">
    <source>
        <dbReference type="ARBA" id="ARBA00022679"/>
    </source>
</evidence>
<dbReference type="Gramene" id="TRITD1Bv1G186790.3">
    <property type="protein sequence ID" value="TRITD1Bv1G186790.3"/>
    <property type="gene ID" value="TRITD1Bv1G186790"/>
</dbReference>
<dbReference type="Gene3D" id="3.30.70.1020">
    <property type="entry name" value="Trehalose-6-phosphate phosphatase related protein, domain 2"/>
    <property type="match status" value="1"/>
</dbReference>
<dbReference type="InterPro" id="IPR023214">
    <property type="entry name" value="HAD_sf"/>
</dbReference>
<dbReference type="GO" id="GO:0005829">
    <property type="term" value="C:cytosol"/>
    <property type="evidence" value="ECO:0007669"/>
    <property type="project" value="TreeGrafter"/>
</dbReference>
<dbReference type="AlphaFoldDB" id="A0A9R0VDE3"/>
<evidence type="ECO:0000256" key="4">
    <source>
        <dbReference type="ARBA" id="ARBA00022553"/>
    </source>
</evidence>
<dbReference type="Gene3D" id="3.40.50.2000">
    <property type="entry name" value="Glycogen Phosphorylase B"/>
    <property type="match status" value="2"/>
</dbReference>
<evidence type="ECO:0000313" key="8">
    <source>
        <dbReference type="EMBL" id="VAH21201.1"/>
    </source>
</evidence>
<dbReference type="Pfam" id="PF02358">
    <property type="entry name" value="Trehalose_PPase"/>
    <property type="match status" value="1"/>
</dbReference>
<dbReference type="GO" id="GO:0004805">
    <property type="term" value="F:trehalose-phosphatase activity"/>
    <property type="evidence" value="ECO:0007669"/>
    <property type="project" value="TreeGrafter"/>
</dbReference>
<evidence type="ECO:0000256" key="2">
    <source>
        <dbReference type="ARBA" id="ARBA00006330"/>
    </source>
</evidence>
<dbReference type="NCBIfam" id="TIGR00685">
    <property type="entry name" value="T6PP"/>
    <property type="match status" value="1"/>
</dbReference>
<dbReference type="Gene3D" id="3.40.50.1000">
    <property type="entry name" value="HAD superfamily/HAD-like"/>
    <property type="match status" value="1"/>
</dbReference>
<comment type="catalytic activity">
    <reaction evidence="7">
        <text>D-glucose 6-phosphate + UDP-alpha-D-glucose = alpha,alpha-trehalose 6-phosphate + UDP + H(+)</text>
        <dbReference type="Rhea" id="RHEA:18889"/>
        <dbReference type="ChEBI" id="CHEBI:15378"/>
        <dbReference type="ChEBI" id="CHEBI:58223"/>
        <dbReference type="ChEBI" id="CHEBI:58429"/>
        <dbReference type="ChEBI" id="CHEBI:58885"/>
        <dbReference type="ChEBI" id="CHEBI:61548"/>
        <dbReference type="EC" id="2.4.1.15"/>
    </reaction>
</comment>
<dbReference type="GO" id="GO:0005992">
    <property type="term" value="P:trehalose biosynthetic process"/>
    <property type="evidence" value="ECO:0007669"/>
    <property type="project" value="InterPro"/>
</dbReference>
<dbReference type="SUPFAM" id="SSF53756">
    <property type="entry name" value="UDP-Glycosyltransferase/glycogen phosphorylase"/>
    <property type="match status" value="1"/>
</dbReference>
<dbReference type="CDD" id="cd03788">
    <property type="entry name" value="GT20_TPS"/>
    <property type="match status" value="1"/>
</dbReference>
<dbReference type="FunFam" id="3.40.50.2000:FF:000017">
    <property type="entry name" value="alpha,alpha-trehalose-phosphate synthase [UDP-forming] 6"/>
    <property type="match status" value="1"/>
</dbReference>
<dbReference type="Pfam" id="PF00982">
    <property type="entry name" value="Glyco_transf_20"/>
    <property type="match status" value="1"/>
</dbReference>
<dbReference type="SUPFAM" id="SSF56784">
    <property type="entry name" value="HAD-like"/>
    <property type="match status" value="1"/>
</dbReference>
<comment type="similarity">
    <text evidence="1">In the N-terminal section; belongs to the glycosyltransferase 20 family.</text>
</comment>
<gene>
    <name evidence="8" type="ORF">TRITD_1Bv1G186790</name>
</gene>
<dbReference type="PANTHER" id="PTHR10788">
    <property type="entry name" value="TREHALOSE-6-PHOSPHATE SYNTHASE"/>
    <property type="match status" value="1"/>
</dbReference>
<accession>A0A9R0VDE3</accession>
<dbReference type="InterPro" id="IPR001830">
    <property type="entry name" value="Glyco_trans_20"/>
</dbReference>
<reference evidence="8 9" key="1">
    <citation type="submission" date="2017-09" db="EMBL/GenBank/DDBJ databases">
        <authorList>
            <consortium name="International Durum Wheat Genome Sequencing Consortium (IDWGSC)"/>
            <person name="Milanesi L."/>
        </authorList>
    </citation>
    <scope>NUCLEOTIDE SEQUENCE [LARGE SCALE GENOMIC DNA]</scope>
    <source>
        <strain evidence="9">cv. Svevo</strain>
    </source>
</reference>
<dbReference type="EC" id="2.4.1.15" evidence="3"/>
<sequence length="783" mass="88409">MMSRSYTNLLDLAAGNFAALGPAGGGRRRSGSFGSRRMPRVMTVPGTLSELDDEDDERAATSSVASDVPSSAICERLIVVANQLPVVARRRPDGRGWVFSWDDDSLLLRLRDGVPDEMEVLFIGTLRADVPAAEQDEVSQTLIDGFRCAPVFLPADLYDRFYQNFCKGYLWPLFHYMLPFATAQSPNDNGASAGGRFERASWEAYVLANKHFFEKIVEVINPEDDYVWVHDYHLMALPTFLRRRFNRLRIGFFLHSPFPSSEIYRSLPVREEILRTMLNCDLIGFHTFDYARHFLSCCSRMLGIEYQSKRGYIGLDYYGRTVGIKIMPVGIHMGQLQSVLRLPEMQQKVAELRQQFEGKTVLLGVDDTDIFKGINLKLLAFEYMLKTHPKWWGRAVLVQIANPARGKGKDIESIRAEIQDSCERINREFGQSGYSPIVLIDRNVPSVEKLAYYTVAECVVVTAVRDGMNLTPYEYVVCRQGIPSSESAPEVSGPRKSMLVVSEFIGCSPSLSGAIRINPWNVESTAESLNEAISMSERDKELRHEKHYRYVSTHDVAYWSRSFIQDLERACKDHFRKPCWGIGLGFGFRVVALDPNFSKLSFDSIIMSYGRSKSRAIFLDYDGTLVPQASLYQKPSEELVSIINTLCSDKNNIVFIVSGRSKNSLGSMFSSCPILGIAAEHGYFLRWTRDEEWQTSTQSPDIGWMQMAEPVMNLYTEATDGSYIETKETALVWHHRDADQGFASSQAKEMLDHLESVLANEAVSVKSGQFIVEVKPQVLAKVL</sequence>
<dbReference type="FunFam" id="3.30.70.1020:FF:000002">
    <property type="entry name" value="Trehalose-6-phosphate synthase 2"/>
    <property type="match status" value="1"/>
</dbReference>
<evidence type="ECO:0000256" key="3">
    <source>
        <dbReference type="ARBA" id="ARBA00012538"/>
    </source>
</evidence>
<organism evidence="8 9">
    <name type="scientific">Triticum turgidum subsp. durum</name>
    <name type="common">Durum wheat</name>
    <name type="synonym">Triticum durum</name>
    <dbReference type="NCBI Taxonomy" id="4567"/>
    <lineage>
        <taxon>Eukaryota</taxon>
        <taxon>Viridiplantae</taxon>
        <taxon>Streptophyta</taxon>
        <taxon>Embryophyta</taxon>
        <taxon>Tracheophyta</taxon>
        <taxon>Spermatophyta</taxon>
        <taxon>Magnoliopsida</taxon>
        <taxon>Liliopsida</taxon>
        <taxon>Poales</taxon>
        <taxon>Poaceae</taxon>
        <taxon>BOP clade</taxon>
        <taxon>Pooideae</taxon>
        <taxon>Triticodae</taxon>
        <taxon>Triticeae</taxon>
        <taxon>Triticinae</taxon>
        <taxon>Triticum</taxon>
    </lineage>
</organism>
<dbReference type="GO" id="GO:0003825">
    <property type="term" value="F:alpha,alpha-trehalose-phosphate synthase (UDP-forming) activity"/>
    <property type="evidence" value="ECO:0007669"/>
    <property type="project" value="UniProtKB-EC"/>
</dbReference>
<protein>
    <recommendedName>
        <fullName evidence="3">alpha,alpha-trehalose-phosphate synthase (UDP-forming)</fullName>
        <ecNumber evidence="3">2.4.1.15</ecNumber>
    </recommendedName>
</protein>
<proteinExistence type="inferred from homology"/>
<keyword evidence="4" id="KW-0597">Phosphoprotein</keyword>
<dbReference type="PANTHER" id="PTHR10788:SF87">
    <property type="entry name" value="TREHALOSE 6-PHOSPHATE PHOSPHATASE"/>
    <property type="match status" value="1"/>
</dbReference>
<keyword evidence="6" id="KW-0808">Transferase</keyword>